<dbReference type="SMART" id="SM00353">
    <property type="entry name" value="HLH"/>
    <property type="match status" value="1"/>
</dbReference>
<protein>
    <recommendedName>
        <fullName evidence="4">BHLH domain-containing protein</fullName>
    </recommendedName>
</protein>
<evidence type="ECO:0000256" key="1">
    <source>
        <dbReference type="ARBA" id="ARBA00023015"/>
    </source>
</evidence>
<dbReference type="InterPro" id="IPR040238">
    <property type="entry name" value="TAL-like"/>
</dbReference>
<dbReference type="GO" id="GO:0046983">
    <property type="term" value="F:protein dimerization activity"/>
    <property type="evidence" value="ECO:0007669"/>
    <property type="project" value="InterPro"/>
</dbReference>
<dbReference type="InterPro" id="IPR011598">
    <property type="entry name" value="bHLH_dom"/>
</dbReference>
<dbReference type="OrthoDB" id="10069510at2759"/>
<proteinExistence type="predicted"/>
<evidence type="ECO:0000256" key="3">
    <source>
        <dbReference type="ARBA" id="ARBA00023163"/>
    </source>
</evidence>
<evidence type="ECO:0000313" key="5">
    <source>
        <dbReference type="EMBL" id="RMX47989.1"/>
    </source>
</evidence>
<dbReference type="Gene3D" id="4.10.280.10">
    <property type="entry name" value="Helix-loop-helix DNA-binding domain"/>
    <property type="match status" value="1"/>
</dbReference>
<dbReference type="Proteomes" id="UP000275408">
    <property type="component" value="Unassembled WGS sequence"/>
</dbReference>
<organism evidence="5 6">
    <name type="scientific">Pocillopora damicornis</name>
    <name type="common">Cauliflower coral</name>
    <name type="synonym">Millepora damicornis</name>
    <dbReference type="NCBI Taxonomy" id="46731"/>
    <lineage>
        <taxon>Eukaryota</taxon>
        <taxon>Metazoa</taxon>
        <taxon>Cnidaria</taxon>
        <taxon>Anthozoa</taxon>
        <taxon>Hexacorallia</taxon>
        <taxon>Scleractinia</taxon>
        <taxon>Astrocoeniina</taxon>
        <taxon>Pocilloporidae</taxon>
        <taxon>Pocillopora</taxon>
    </lineage>
</organism>
<comment type="caution">
    <text evidence="5">The sequence shown here is derived from an EMBL/GenBank/DDBJ whole genome shotgun (WGS) entry which is preliminary data.</text>
</comment>
<feature type="domain" description="BHLH" evidence="4">
    <location>
        <begin position="53"/>
        <end position="105"/>
    </location>
</feature>
<name>A0A3M6U348_POCDA</name>
<dbReference type="AlphaFoldDB" id="A0A3M6U348"/>
<evidence type="ECO:0000259" key="4">
    <source>
        <dbReference type="PROSITE" id="PS50888"/>
    </source>
</evidence>
<keyword evidence="1" id="KW-0805">Transcription regulation</keyword>
<keyword evidence="3" id="KW-0804">Transcription</keyword>
<dbReference type="PANTHER" id="PTHR13864:SF15">
    <property type="entry name" value="T-CELL ACUTE LYMPHOCYTIC LEUKEMIA PROTEIN 1 HOMOLOG-RELATED"/>
    <property type="match status" value="1"/>
</dbReference>
<dbReference type="PROSITE" id="PS50888">
    <property type="entry name" value="BHLH"/>
    <property type="match status" value="1"/>
</dbReference>
<dbReference type="GO" id="GO:0000981">
    <property type="term" value="F:DNA-binding transcription factor activity, RNA polymerase II-specific"/>
    <property type="evidence" value="ECO:0007669"/>
    <property type="project" value="InterPro"/>
</dbReference>
<keyword evidence="6" id="KW-1185">Reference proteome</keyword>
<dbReference type="Pfam" id="PF00010">
    <property type="entry name" value="HLH"/>
    <property type="match status" value="1"/>
</dbReference>
<gene>
    <name evidence="5" type="ORF">pdam_00005346</name>
</gene>
<evidence type="ECO:0000256" key="2">
    <source>
        <dbReference type="ARBA" id="ARBA00023125"/>
    </source>
</evidence>
<sequence>MENNSTANKPSKKLNFNETGVFPFLSSSAASLDFTIPDIENQLLAVKTLGVERNLITSSKRERWRQQNVNMAFSELRKLLPTYPPDKKLSKVDILRTSIKYIRFLDRALKEMDKADEEREGHKNGRVESRSCENRDGVTFTEDQHRPSCCFHNLERS</sequence>
<reference evidence="5 6" key="1">
    <citation type="journal article" date="2018" name="Sci. Rep.">
        <title>Comparative analysis of the Pocillopora damicornis genome highlights role of immune system in coral evolution.</title>
        <authorList>
            <person name="Cunning R."/>
            <person name="Bay R.A."/>
            <person name="Gillette P."/>
            <person name="Baker A.C."/>
            <person name="Traylor-Knowles N."/>
        </authorList>
    </citation>
    <scope>NUCLEOTIDE SEQUENCE [LARGE SCALE GENOMIC DNA]</scope>
    <source>
        <strain evidence="5">RSMAS</strain>
        <tissue evidence="5">Whole animal</tissue>
    </source>
</reference>
<dbReference type="SUPFAM" id="SSF47459">
    <property type="entry name" value="HLH, helix-loop-helix DNA-binding domain"/>
    <property type="match status" value="1"/>
</dbReference>
<dbReference type="STRING" id="46731.A0A3M6U348"/>
<keyword evidence="2" id="KW-0238">DNA-binding</keyword>
<evidence type="ECO:0000313" key="6">
    <source>
        <dbReference type="Proteomes" id="UP000275408"/>
    </source>
</evidence>
<dbReference type="PANTHER" id="PTHR13864">
    <property type="entry name" value="T-CELL ACUTE LYMPHOCYTIC LEUKEMIA/STEM CELL LEUKEMIA-RELATED"/>
    <property type="match status" value="1"/>
</dbReference>
<accession>A0A3M6U348</accession>
<dbReference type="EMBL" id="RCHS01002320">
    <property type="protein sequence ID" value="RMX47989.1"/>
    <property type="molecule type" value="Genomic_DNA"/>
</dbReference>
<dbReference type="GO" id="GO:0000978">
    <property type="term" value="F:RNA polymerase II cis-regulatory region sequence-specific DNA binding"/>
    <property type="evidence" value="ECO:0007669"/>
    <property type="project" value="TreeGrafter"/>
</dbReference>
<dbReference type="InterPro" id="IPR036638">
    <property type="entry name" value="HLH_DNA-bd_sf"/>
</dbReference>